<protein>
    <submittedName>
        <fullName evidence="1">Uncharacterized protein</fullName>
    </submittedName>
</protein>
<evidence type="ECO:0000313" key="1">
    <source>
        <dbReference type="EMBL" id="KAF4633469.1"/>
    </source>
</evidence>
<organism evidence="1 2">
    <name type="scientific">Cudoniella acicularis</name>
    <dbReference type="NCBI Taxonomy" id="354080"/>
    <lineage>
        <taxon>Eukaryota</taxon>
        <taxon>Fungi</taxon>
        <taxon>Dikarya</taxon>
        <taxon>Ascomycota</taxon>
        <taxon>Pezizomycotina</taxon>
        <taxon>Leotiomycetes</taxon>
        <taxon>Helotiales</taxon>
        <taxon>Tricladiaceae</taxon>
        <taxon>Cudoniella</taxon>
    </lineage>
</organism>
<accession>A0A8H4RP07</accession>
<gene>
    <name evidence="1" type="ORF">G7Y89_g4641</name>
</gene>
<sequence>MLGHTSRFEEGEKLLKDTTNEIKPRMTPDHPSIIDAKGLEAWFCSWQDKHSEAEAPWRKCPEDNNSVYYENHHDPLIYESNIATTLIEQEKYAEAETLLARKIQGRISVRGKEHLTLFRARRSLPWSTNVKAGTQRPKN</sequence>
<dbReference type="AlphaFoldDB" id="A0A8H4RP07"/>
<dbReference type="OrthoDB" id="3493115at2759"/>
<comment type="caution">
    <text evidence="1">The sequence shown here is derived from an EMBL/GenBank/DDBJ whole genome shotgun (WGS) entry which is preliminary data.</text>
</comment>
<name>A0A8H4RP07_9HELO</name>
<evidence type="ECO:0000313" key="2">
    <source>
        <dbReference type="Proteomes" id="UP000566819"/>
    </source>
</evidence>
<proteinExistence type="predicted"/>
<keyword evidence="2" id="KW-1185">Reference proteome</keyword>
<dbReference type="Gene3D" id="1.25.40.10">
    <property type="entry name" value="Tetratricopeptide repeat domain"/>
    <property type="match status" value="1"/>
</dbReference>
<dbReference type="InterPro" id="IPR011990">
    <property type="entry name" value="TPR-like_helical_dom_sf"/>
</dbReference>
<reference evidence="1 2" key="1">
    <citation type="submission" date="2020-03" db="EMBL/GenBank/DDBJ databases">
        <title>Draft Genome Sequence of Cudoniella acicularis.</title>
        <authorList>
            <person name="Buettner E."/>
            <person name="Kellner H."/>
        </authorList>
    </citation>
    <scope>NUCLEOTIDE SEQUENCE [LARGE SCALE GENOMIC DNA]</scope>
    <source>
        <strain evidence="1 2">DSM 108380</strain>
    </source>
</reference>
<dbReference type="SUPFAM" id="SSF48452">
    <property type="entry name" value="TPR-like"/>
    <property type="match status" value="1"/>
</dbReference>
<dbReference type="EMBL" id="JAAMPI010000256">
    <property type="protein sequence ID" value="KAF4633469.1"/>
    <property type="molecule type" value="Genomic_DNA"/>
</dbReference>
<dbReference type="Proteomes" id="UP000566819">
    <property type="component" value="Unassembled WGS sequence"/>
</dbReference>